<evidence type="ECO:0008006" key="3">
    <source>
        <dbReference type="Google" id="ProtNLM"/>
    </source>
</evidence>
<evidence type="ECO:0000313" key="1">
    <source>
        <dbReference type="EMBL" id="SNY94910.1"/>
    </source>
</evidence>
<keyword evidence="2" id="KW-1185">Reference proteome</keyword>
<dbReference type="AlphaFoldDB" id="A0A285MCN0"/>
<accession>A0A285MCN0</accession>
<dbReference type="RefSeq" id="WP_097044255.1">
    <property type="nucleotide sequence ID" value="NZ_OBEH01000001.1"/>
</dbReference>
<gene>
    <name evidence="1" type="ORF">SAMN06265377_0571</name>
</gene>
<reference evidence="2" key="1">
    <citation type="submission" date="2017-09" db="EMBL/GenBank/DDBJ databases">
        <authorList>
            <person name="Varghese N."/>
            <person name="Submissions S."/>
        </authorList>
    </citation>
    <scope>NUCLEOTIDE SEQUENCE [LARGE SCALE GENOMIC DNA]</scope>
    <source>
        <strain evidence="2">DSM 25885</strain>
    </source>
</reference>
<name>A0A285MCN0_9FLAO</name>
<protein>
    <recommendedName>
        <fullName evidence="3">3-oxoacyl-ACP synthase</fullName>
    </recommendedName>
</protein>
<dbReference type="EMBL" id="OBEH01000001">
    <property type="protein sequence ID" value="SNY94910.1"/>
    <property type="molecule type" value="Genomic_DNA"/>
</dbReference>
<organism evidence="1 2">
    <name type="scientific">Flagellimonas pacifica</name>
    <dbReference type="NCBI Taxonomy" id="1247520"/>
    <lineage>
        <taxon>Bacteria</taxon>
        <taxon>Pseudomonadati</taxon>
        <taxon>Bacteroidota</taxon>
        <taxon>Flavobacteriia</taxon>
        <taxon>Flavobacteriales</taxon>
        <taxon>Flavobacteriaceae</taxon>
        <taxon>Flagellimonas</taxon>
    </lineage>
</organism>
<sequence>MKEELLKFCWNQLNQKSSNLKQRSIELKESLGSETKSSAGDKHETGRAMVQLEQEKLGKQLLDLDKTKATLQKVNVAKNSSKIVLGSLVKTSTANYFISVSVGLYKTENFTVFCISPGTPIAQLLLGKEQGGMVSFNGNEIVILEVL</sequence>
<proteinExistence type="predicted"/>
<evidence type="ECO:0000313" key="2">
    <source>
        <dbReference type="Proteomes" id="UP000219048"/>
    </source>
</evidence>
<dbReference type="OrthoDB" id="667380at2"/>
<dbReference type="Proteomes" id="UP000219048">
    <property type="component" value="Unassembled WGS sequence"/>
</dbReference>